<dbReference type="Proteomes" id="UP001596086">
    <property type="component" value="Unassembled WGS sequence"/>
</dbReference>
<name>A0ABW0RT03_9BURK</name>
<feature type="domain" description="Ice-binding protein C-terminal" evidence="2">
    <location>
        <begin position="201"/>
        <end position="224"/>
    </location>
</feature>
<proteinExistence type="predicted"/>
<evidence type="ECO:0000259" key="2">
    <source>
        <dbReference type="Pfam" id="PF07589"/>
    </source>
</evidence>
<evidence type="ECO:0000313" key="3">
    <source>
        <dbReference type="EMBL" id="MFC5547812.1"/>
    </source>
</evidence>
<keyword evidence="4" id="KW-1185">Reference proteome</keyword>
<gene>
    <name evidence="3" type="ORF">ACFPO9_04710</name>
</gene>
<evidence type="ECO:0000313" key="4">
    <source>
        <dbReference type="Proteomes" id="UP001596086"/>
    </source>
</evidence>
<dbReference type="NCBIfam" id="TIGR02595">
    <property type="entry name" value="PEP_CTERM"/>
    <property type="match status" value="1"/>
</dbReference>
<organism evidence="3 4">
    <name type="scientific">Massilia aerilata</name>
    <dbReference type="NCBI Taxonomy" id="453817"/>
    <lineage>
        <taxon>Bacteria</taxon>
        <taxon>Pseudomonadati</taxon>
        <taxon>Pseudomonadota</taxon>
        <taxon>Betaproteobacteria</taxon>
        <taxon>Burkholderiales</taxon>
        <taxon>Oxalobacteraceae</taxon>
        <taxon>Telluria group</taxon>
        <taxon>Massilia</taxon>
    </lineage>
</organism>
<accession>A0ABW0RT03</accession>
<dbReference type="EMBL" id="JBHSMZ010000004">
    <property type="protein sequence ID" value="MFC5547812.1"/>
    <property type="molecule type" value="Genomic_DNA"/>
</dbReference>
<feature type="signal peptide" evidence="1">
    <location>
        <begin position="1"/>
        <end position="27"/>
    </location>
</feature>
<dbReference type="Pfam" id="PF07589">
    <property type="entry name" value="PEP-CTERM"/>
    <property type="match status" value="1"/>
</dbReference>
<feature type="chain" id="PRO_5045496437" evidence="1">
    <location>
        <begin position="28"/>
        <end position="230"/>
    </location>
</feature>
<dbReference type="Gene3D" id="2.60.120.380">
    <property type="match status" value="1"/>
</dbReference>
<comment type="caution">
    <text evidence="3">The sequence shown here is derived from an EMBL/GenBank/DDBJ whole genome shotgun (WGS) entry which is preliminary data.</text>
</comment>
<sequence>MKIAEIRIPLLALSSALVLAFSNSAQASVITEAGDAGKLTSTAQTSSGSGAIDAIRGSLLSSSSDDYADIFRIYLKAGSVFSATTTLSSFAYNNFDTSLFLFNSAGLGVVANDDDPNVGPTSTIGYTSATSDYYYLAIAGAGYTPVSASGAIFGDLIGQDQVGPTGTGGGGALTDWSSITSEGDAYEILLSGAFAGPQAADVPEPASLALAALGLGALRASRRRAARRSA</sequence>
<keyword evidence="1" id="KW-0732">Signal</keyword>
<dbReference type="RefSeq" id="WP_379767824.1">
    <property type="nucleotide sequence ID" value="NZ_JBHSMZ010000004.1"/>
</dbReference>
<dbReference type="InterPro" id="IPR013424">
    <property type="entry name" value="Ice-binding_C"/>
</dbReference>
<reference evidence="4" key="1">
    <citation type="journal article" date="2019" name="Int. J. Syst. Evol. Microbiol.">
        <title>The Global Catalogue of Microorganisms (GCM) 10K type strain sequencing project: providing services to taxonomists for standard genome sequencing and annotation.</title>
        <authorList>
            <consortium name="The Broad Institute Genomics Platform"/>
            <consortium name="The Broad Institute Genome Sequencing Center for Infectious Disease"/>
            <person name="Wu L."/>
            <person name="Ma J."/>
        </authorList>
    </citation>
    <scope>NUCLEOTIDE SEQUENCE [LARGE SCALE GENOMIC DNA]</scope>
    <source>
        <strain evidence="4">CGMCC 4.5798</strain>
    </source>
</reference>
<evidence type="ECO:0000256" key="1">
    <source>
        <dbReference type="SAM" id="SignalP"/>
    </source>
</evidence>
<protein>
    <submittedName>
        <fullName evidence="3">PEP-CTERM sorting domain-containing protein</fullName>
    </submittedName>
</protein>